<proteinExistence type="predicted"/>
<evidence type="ECO:0000256" key="7">
    <source>
        <dbReference type="PROSITE-ProRule" id="PRU01091"/>
    </source>
</evidence>
<dbReference type="EMBL" id="JAFREP010000017">
    <property type="protein sequence ID" value="MBO1320533.1"/>
    <property type="molecule type" value="Genomic_DNA"/>
</dbReference>
<comment type="caution">
    <text evidence="10">The sequence shown here is derived from an EMBL/GenBank/DDBJ whole genome shotgun (WGS) entry which is preliminary data.</text>
</comment>
<keyword evidence="3" id="KW-0805">Transcription regulation</keyword>
<evidence type="ECO:0000256" key="3">
    <source>
        <dbReference type="ARBA" id="ARBA00023015"/>
    </source>
</evidence>
<dbReference type="RefSeq" id="WP_207860487.1">
    <property type="nucleotide sequence ID" value="NZ_JAFREP010000017.1"/>
</dbReference>
<evidence type="ECO:0000259" key="9">
    <source>
        <dbReference type="PROSITE" id="PS51755"/>
    </source>
</evidence>
<dbReference type="InterPro" id="IPR011006">
    <property type="entry name" value="CheY-like_superfamily"/>
</dbReference>
<keyword evidence="4 7" id="KW-0238">DNA-binding</keyword>
<gene>
    <name evidence="10" type="ORF">J3U88_18800</name>
</gene>
<dbReference type="Pfam" id="PF00072">
    <property type="entry name" value="Response_reg"/>
    <property type="match status" value="1"/>
</dbReference>
<feature type="DNA-binding region" description="OmpR/PhoB-type" evidence="7">
    <location>
        <begin position="135"/>
        <end position="234"/>
    </location>
</feature>
<name>A0A8J7U5K0_9BACT</name>
<evidence type="ECO:0000313" key="11">
    <source>
        <dbReference type="Proteomes" id="UP000664417"/>
    </source>
</evidence>
<dbReference type="PANTHER" id="PTHR48111:SF21">
    <property type="entry name" value="DNA-BINDING DUAL MASTER TRANSCRIPTIONAL REGULATOR RPAA"/>
    <property type="match status" value="1"/>
</dbReference>
<dbReference type="GO" id="GO:0000156">
    <property type="term" value="F:phosphorelay response regulator activity"/>
    <property type="evidence" value="ECO:0007669"/>
    <property type="project" value="TreeGrafter"/>
</dbReference>
<dbReference type="InterPro" id="IPR001789">
    <property type="entry name" value="Sig_transdc_resp-reg_receiver"/>
</dbReference>
<dbReference type="GO" id="GO:0000976">
    <property type="term" value="F:transcription cis-regulatory region binding"/>
    <property type="evidence" value="ECO:0007669"/>
    <property type="project" value="TreeGrafter"/>
</dbReference>
<dbReference type="SMART" id="SM00862">
    <property type="entry name" value="Trans_reg_C"/>
    <property type="match status" value="1"/>
</dbReference>
<sequence>MSTERKKRVLIVEDDPALILGLKDGLAFEGFEVQHAADGETALAMVRSERPDVVVLDIMLPRKSGLDVCQTLRAEGDTVPIIMLSARGTEIDRVLGLKIGADDYVTKPFSMAELVARMEAIWRRNGFQSQAANQPARLQFGMVEVDFEKHAAWKAGQPLTLTPREFLILAYFAKNIGRVISRTELLQKVWEYEGEPVTRTVDTHMANLRKKIEPNPEKPNHLITVHRLGYKFKI</sequence>
<dbReference type="AlphaFoldDB" id="A0A8J7U5K0"/>
<dbReference type="PROSITE" id="PS50110">
    <property type="entry name" value="RESPONSE_REGULATORY"/>
    <property type="match status" value="1"/>
</dbReference>
<dbReference type="SMART" id="SM00448">
    <property type="entry name" value="REC"/>
    <property type="match status" value="1"/>
</dbReference>
<keyword evidence="2" id="KW-0902">Two-component regulatory system</keyword>
<keyword evidence="5" id="KW-0804">Transcription</keyword>
<dbReference type="PROSITE" id="PS51755">
    <property type="entry name" value="OMPR_PHOB"/>
    <property type="match status" value="1"/>
</dbReference>
<evidence type="ECO:0000256" key="4">
    <source>
        <dbReference type="ARBA" id="ARBA00023125"/>
    </source>
</evidence>
<dbReference type="FunFam" id="3.40.50.2300:FF:000001">
    <property type="entry name" value="DNA-binding response regulator PhoB"/>
    <property type="match status" value="1"/>
</dbReference>
<dbReference type="Proteomes" id="UP000664417">
    <property type="component" value="Unassembled WGS sequence"/>
</dbReference>
<dbReference type="InterPro" id="IPR036388">
    <property type="entry name" value="WH-like_DNA-bd_sf"/>
</dbReference>
<dbReference type="InterPro" id="IPR001867">
    <property type="entry name" value="OmpR/PhoB-type_DNA-bd"/>
</dbReference>
<feature type="domain" description="OmpR/PhoB-type" evidence="9">
    <location>
        <begin position="135"/>
        <end position="234"/>
    </location>
</feature>
<evidence type="ECO:0000256" key="2">
    <source>
        <dbReference type="ARBA" id="ARBA00023012"/>
    </source>
</evidence>
<evidence type="ECO:0000256" key="6">
    <source>
        <dbReference type="PROSITE-ProRule" id="PRU00169"/>
    </source>
</evidence>
<protein>
    <submittedName>
        <fullName evidence="10">Response regulator transcription factor</fullName>
    </submittedName>
</protein>
<evidence type="ECO:0000313" key="10">
    <source>
        <dbReference type="EMBL" id="MBO1320533.1"/>
    </source>
</evidence>
<evidence type="ECO:0000256" key="1">
    <source>
        <dbReference type="ARBA" id="ARBA00022553"/>
    </source>
</evidence>
<keyword evidence="1 6" id="KW-0597">Phosphoprotein</keyword>
<dbReference type="Gene3D" id="6.10.250.690">
    <property type="match status" value="1"/>
</dbReference>
<feature type="modified residue" description="4-aspartylphosphate" evidence="6">
    <location>
        <position position="57"/>
    </location>
</feature>
<dbReference type="SUPFAM" id="SSF52172">
    <property type="entry name" value="CheY-like"/>
    <property type="match status" value="1"/>
</dbReference>
<dbReference type="Gene3D" id="1.10.10.10">
    <property type="entry name" value="Winged helix-like DNA-binding domain superfamily/Winged helix DNA-binding domain"/>
    <property type="match status" value="1"/>
</dbReference>
<dbReference type="GO" id="GO:0005829">
    <property type="term" value="C:cytosol"/>
    <property type="evidence" value="ECO:0007669"/>
    <property type="project" value="TreeGrafter"/>
</dbReference>
<evidence type="ECO:0000259" key="8">
    <source>
        <dbReference type="PROSITE" id="PS50110"/>
    </source>
</evidence>
<dbReference type="GO" id="GO:0006355">
    <property type="term" value="P:regulation of DNA-templated transcription"/>
    <property type="evidence" value="ECO:0007669"/>
    <property type="project" value="InterPro"/>
</dbReference>
<dbReference type="GO" id="GO:0032993">
    <property type="term" value="C:protein-DNA complex"/>
    <property type="evidence" value="ECO:0007669"/>
    <property type="project" value="TreeGrafter"/>
</dbReference>
<dbReference type="CDD" id="cd00383">
    <property type="entry name" value="trans_reg_C"/>
    <property type="match status" value="1"/>
</dbReference>
<dbReference type="Pfam" id="PF00486">
    <property type="entry name" value="Trans_reg_C"/>
    <property type="match status" value="1"/>
</dbReference>
<accession>A0A8J7U5K0</accession>
<keyword evidence="11" id="KW-1185">Reference proteome</keyword>
<dbReference type="SUPFAM" id="SSF46894">
    <property type="entry name" value="C-terminal effector domain of the bipartite response regulators"/>
    <property type="match status" value="1"/>
</dbReference>
<feature type="domain" description="Response regulatory" evidence="8">
    <location>
        <begin position="8"/>
        <end position="122"/>
    </location>
</feature>
<dbReference type="InterPro" id="IPR016032">
    <property type="entry name" value="Sig_transdc_resp-reg_C-effctor"/>
</dbReference>
<reference evidence="10" key="1">
    <citation type="submission" date="2021-03" db="EMBL/GenBank/DDBJ databases">
        <authorList>
            <person name="Wang G."/>
        </authorList>
    </citation>
    <scope>NUCLEOTIDE SEQUENCE</scope>
    <source>
        <strain evidence="10">KCTC 12899</strain>
    </source>
</reference>
<dbReference type="CDD" id="cd17574">
    <property type="entry name" value="REC_OmpR"/>
    <property type="match status" value="1"/>
</dbReference>
<dbReference type="Gene3D" id="3.40.50.2300">
    <property type="match status" value="1"/>
</dbReference>
<evidence type="ECO:0000256" key="5">
    <source>
        <dbReference type="ARBA" id="ARBA00023163"/>
    </source>
</evidence>
<dbReference type="InterPro" id="IPR039420">
    <property type="entry name" value="WalR-like"/>
</dbReference>
<organism evidence="10 11">
    <name type="scientific">Acanthopleuribacter pedis</name>
    <dbReference type="NCBI Taxonomy" id="442870"/>
    <lineage>
        <taxon>Bacteria</taxon>
        <taxon>Pseudomonadati</taxon>
        <taxon>Acidobacteriota</taxon>
        <taxon>Holophagae</taxon>
        <taxon>Acanthopleuribacterales</taxon>
        <taxon>Acanthopleuribacteraceae</taxon>
        <taxon>Acanthopleuribacter</taxon>
    </lineage>
</organism>
<dbReference type="PANTHER" id="PTHR48111">
    <property type="entry name" value="REGULATOR OF RPOS"/>
    <property type="match status" value="1"/>
</dbReference>